<organism evidence="10 11">
    <name type="scientific">Taishania pollutisoli</name>
    <dbReference type="NCBI Taxonomy" id="2766479"/>
    <lineage>
        <taxon>Bacteria</taxon>
        <taxon>Pseudomonadati</taxon>
        <taxon>Bacteroidota</taxon>
        <taxon>Flavobacteriia</taxon>
        <taxon>Flavobacteriales</taxon>
        <taxon>Crocinitomicaceae</taxon>
        <taxon>Taishania</taxon>
    </lineage>
</organism>
<keyword evidence="11" id="KW-1185">Reference proteome</keyword>
<feature type="transmembrane region" description="Helical" evidence="9">
    <location>
        <begin position="145"/>
        <end position="169"/>
    </location>
</feature>
<comment type="caution">
    <text evidence="10">The sequence shown here is derived from an EMBL/GenBank/DDBJ whole genome shotgun (WGS) entry which is preliminary data.</text>
</comment>
<dbReference type="SUPFAM" id="SSF49478">
    <property type="entry name" value="Cna protein B-type domain"/>
    <property type="match status" value="1"/>
</dbReference>
<dbReference type="PANTHER" id="PTHR32044:SF80">
    <property type="entry name" value="XYLOGLUCAN GLYCOSYLTRANSFERASE 2-RELATED"/>
    <property type="match status" value="1"/>
</dbReference>
<feature type="transmembrane region" description="Helical" evidence="9">
    <location>
        <begin position="450"/>
        <end position="470"/>
    </location>
</feature>
<sequence length="633" mass="72625">MRKHFLLILLLAVTGISFSQVSKLVKGTLIDEKSEKVVEDVTVMLKNTETKDSFVTTTNENGFFQFKNIPFGNYEFRITDKLYKKDSTFTFNINQDHADNFTFGKPITANLKVSWMFNWGDRKMTDATGKVYIQEHYWSHLVGKIVLAIYGLFLLLIFFYSILQFNLAITYAKNKKLGKKQEPVFDPATTPKVTVQLPMFNEMYVAERIIESCAAFDYPSDKLQIQVLDDSTDETKDLIAKKVAEVAARGINIQHIHRVDRTGYKAGALDAAMDRVEGDFIAIFDADFIPEPDFLKKTMPYFQDEHIGVVQTRWGHLNKDYSLLTELQAFGLNGHFAIEQGGRNSAGHFINFNGTGGIWRKTCIEDAGGWEHDTLTEDLDLSYRAQMKGWKFQYLEDVVSPAELPITMSALKSQQHRWMKGGVECFKKMWKRLLTTKGVKTADRIHGISHLFNSSVFLFILMVALLSLVVLHVKDSFSDLNYILRFMSVFIISTLFLMVYYWFSFRDRKANGKKSFFHFIGRFFTFLIMSMGMSINNTVAVIEGYLGIKSSFVRTPKFNVSRKSEFKQNKYDKKKLNLVNILEGIFAVVFLFTAINRAVYGDLGMVPFHLMLGIGFGMVFYYSVKEVREANRA</sequence>
<keyword evidence="3" id="KW-0808">Transferase</keyword>
<proteinExistence type="predicted"/>
<evidence type="ECO:0000256" key="6">
    <source>
        <dbReference type="ARBA" id="ARBA00023034"/>
    </source>
</evidence>
<evidence type="ECO:0000256" key="8">
    <source>
        <dbReference type="ARBA" id="ARBA00023316"/>
    </source>
</evidence>
<evidence type="ECO:0000313" key="10">
    <source>
        <dbReference type="EMBL" id="MBC9812438.1"/>
    </source>
</evidence>
<keyword evidence="4 9" id="KW-0812">Transmembrane</keyword>
<reference evidence="10" key="1">
    <citation type="submission" date="2020-09" db="EMBL/GenBank/DDBJ databases">
        <title>Taishania pollutisoli gen. nov., sp. nov., Isolated from Tetrabromobisphenol A-Contaminated Soil.</title>
        <authorList>
            <person name="Chen Q."/>
        </authorList>
    </citation>
    <scope>NUCLEOTIDE SEQUENCE</scope>
    <source>
        <strain evidence="10">CZZ-1</strain>
    </source>
</reference>
<name>A0A8J6PPK0_9FLAO</name>
<evidence type="ECO:0000256" key="3">
    <source>
        <dbReference type="ARBA" id="ARBA00022679"/>
    </source>
</evidence>
<feature type="transmembrane region" description="Helical" evidence="9">
    <location>
        <begin position="606"/>
        <end position="624"/>
    </location>
</feature>
<keyword evidence="6" id="KW-0333">Golgi apparatus</keyword>
<dbReference type="Gene3D" id="3.90.550.10">
    <property type="entry name" value="Spore Coat Polysaccharide Biosynthesis Protein SpsA, Chain A"/>
    <property type="match status" value="1"/>
</dbReference>
<comment type="subcellular location">
    <subcellularLocation>
        <location evidence="1">Golgi apparatus membrane</location>
        <topology evidence="1">Multi-pass membrane protein</topology>
    </subcellularLocation>
</comment>
<feature type="transmembrane region" description="Helical" evidence="9">
    <location>
        <begin position="482"/>
        <end position="503"/>
    </location>
</feature>
<evidence type="ECO:0000256" key="5">
    <source>
        <dbReference type="ARBA" id="ARBA00022989"/>
    </source>
</evidence>
<dbReference type="SUPFAM" id="SSF53448">
    <property type="entry name" value="Nucleotide-diphospho-sugar transferases"/>
    <property type="match status" value="1"/>
</dbReference>
<dbReference type="GO" id="GO:0016757">
    <property type="term" value="F:glycosyltransferase activity"/>
    <property type="evidence" value="ECO:0007669"/>
    <property type="project" value="UniProtKB-KW"/>
</dbReference>
<feature type="transmembrane region" description="Helical" evidence="9">
    <location>
        <begin position="576"/>
        <end position="600"/>
    </location>
</feature>
<dbReference type="FunFam" id="3.90.550.10:FF:000057">
    <property type="entry name" value="Glycosyltransferase-like protein, family 2"/>
    <property type="match status" value="1"/>
</dbReference>
<dbReference type="InterPro" id="IPR029044">
    <property type="entry name" value="Nucleotide-diphossugar_trans"/>
</dbReference>
<evidence type="ECO:0000256" key="4">
    <source>
        <dbReference type="ARBA" id="ARBA00022692"/>
    </source>
</evidence>
<protein>
    <submittedName>
        <fullName evidence="10">Glycosyltransferase</fullName>
    </submittedName>
</protein>
<dbReference type="Pfam" id="PF13641">
    <property type="entry name" value="Glyco_tranf_2_3"/>
    <property type="match status" value="1"/>
</dbReference>
<dbReference type="CDD" id="cd06437">
    <property type="entry name" value="CESA_CaSu_A2"/>
    <property type="match status" value="1"/>
</dbReference>
<dbReference type="Pfam" id="PF13620">
    <property type="entry name" value="CarboxypepD_reg"/>
    <property type="match status" value="1"/>
</dbReference>
<evidence type="ECO:0000313" key="11">
    <source>
        <dbReference type="Proteomes" id="UP000652681"/>
    </source>
</evidence>
<dbReference type="GO" id="GO:0071555">
    <property type="term" value="P:cell wall organization"/>
    <property type="evidence" value="ECO:0007669"/>
    <property type="project" value="UniProtKB-KW"/>
</dbReference>
<dbReference type="AlphaFoldDB" id="A0A8J6PPK0"/>
<evidence type="ECO:0000256" key="9">
    <source>
        <dbReference type="SAM" id="Phobius"/>
    </source>
</evidence>
<gene>
    <name evidence="10" type="ORF">H9Y05_08130</name>
</gene>
<dbReference type="EMBL" id="JACVEL010000004">
    <property type="protein sequence ID" value="MBC9812438.1"/>
    <property type="molecule type" value="Genomic_DNA"/>
</dbReference>
<evidence type="ECO:0000256" key="2">
    <source>
        <dbReference type="ARBA" id="ARBA00022676"/>
    </source>
</evidence>
<keyword evidence="8" id="KW-0961">Cell wall biogenesis/degradation</keyword>
<dbReference type="InterPro" id="IPR013783">
    <property type="entry name" value="Ig-like_fold"/>
</dbReference>
<evidence type="ECO:0000256" key="7">
    <source>
        <dbReference type="ARBA" id="ARBA00023136"/>
    </source>
</evidence>
<dbReference type="Proteomes" id="UP000652681">
    <property type="component" value="Unassembled WGS sequence"/>
</dbReference>
<dbReference type="PANTHER" id="PTHR32044">
    <property type="entry name" value="GLUCOMANNAN 4-BETA-MANNOSYLTRANSFERASE 9"/>
    <property type="match status" value="1"/>
</dbReference>
<keyword evidence="5 9" id="KW-1133">Transmembrane helix</keyword>
<evidence type="ECO:0000256" key="1">
    <source>
        <dbReference type="ARBA" id="ARBA00004653"/>
    </source>
</evidence>
<dbReference type="Gene3D" id="2.60.40.10">
    <property type="entry name" value="Immunoglobulins"/>
    <property type="match status" value="1"/>
</dbReference>
<keyword evidence="2" id="KW-0328">Glycosyltransferase</keyword>
<keyword evidence="7 9" id="KW-0472">Membrane</keyword>
<accession>A0A8J6PPK0</accession>
<dbReference type="RefSeq" id="WP_216714003.1">
    <property type="nucleotide sequence ID" value="NZ_JACVEL010000004.1"/>
</dbReference>